<dbReference type="AlphaFoldDB" id="A0A0N4VFC2"/>
<proteinExistence type="predicted"/>
<reference evidence="1 2" key="2">
    <citation type="submission" date="2018-10" db="EMBL/GenBank/DDBJ databases">
        <authorList>
            <consortium name="Pathogen Informatics"/>
        </authorList>
    </citation>
    <scope>NUCLEOTIDE SEQUENCE [LARGE SCALE GENOMIC DNA]</scope>
</reference>
<name>A0A0N4VFC2_ENTVE</name>
<sequence>MALMMETMNRLGVLGRVVGDVRELGPRKSLLSLMFKWVVSAVVCQYLWVCPMLGEYKRRNVSRNMNMFIAKHFHFYTADDGDNDDFGGDGSSCGLLFSIKK</sequence>
<accession>A0A0N4VFC2</accession>
<evidence type="ECO:0000313" key="3">
    <source>
        <dbReference type="WBParaSite" id="EVEC_0000943901-mRNA-1"/>
    </source>
</evidence>
<evidence type="ECO:0000313" key="1">
    <source>
        <dbReference type="EMBL" id="VDD94098.1"/>
    </source>
</evidence>
<dbReference type="Proteomes" id="UP000274131">
    <property type="component" value="Unassembled WGS sequence"/>
</dbReference>
<reference evidence="3" key="1">
    <citation type="submission" date="2017-02" db="UniProtKB">
        <authorList>
            <consortium name="WormBaseParasite"/>
        </authorList>
    </citation>
    <scope>IDENTIFICATION</scope>
</reference>
<evidence type="ECO:0000313" key="2">
    <source>
        <dbReference type="Proteomes" id="UP000274131"/>
    </source>
</evidence>
<dbReference type="WBParaSite" id="EVEC_0000943901-mRNA-1">
    <property type="protein sequence ID" value="EVEC_0000943901-mRNA-1"/>
    <property type="gene ID" value="EVEC_0000943901"/>
</dbReference>
<dbReference type="EMBL" id="UXUI01009646">
    <property type="protein sequence ID" value="VDD94098.1"/>
    <property type="molecule type" value="Genomic_DNA"/>
</dbReference>
<organism evidence="3">
    <name type="scientific">Enterobius vermicularis</name>
    <name type="common">Human pinworm</name>
    <dbReference type="NCBI Taxonomy" id="51028"/>
    <lineage>
        <taxon>Eukaryota</taxon>
        <taxon>Metazoa</taxon>
        <taxon>Ecdysozoa</taxon>
        <taxon>Nematoda</taxon>
        <taxon>Chromadorea</taxon>
        <taxon>Rhabditida</taxon>
        <taxon>Spirurina</taxon>
        <taxon>Oxyuridomorpha</taxon>
        <taxon>Oxyuroidea</taxon>
        <taxon>Oxyuridae</taxon>
        <taxon>Enterobius</taxon>
    </lineage>
</organism>
<keyword evidence="2" id="KW-1185">Reference proteome</keyword>
<protein>
    <submittedName>
        <fullName evidence="3">Transmembrane protein</fullName>
    </submittedName>
</protein>
<gene>
    <name evidence="1" type="ORF">EVEC_LOCUS8849</name>
</gene>